<feature type="domain" description="DUF397" evidence="1">
    <location>
        <begin position="9"/>
        <end position="60"/>
    </location>
</feature>
<accession>A0ABY5D9I1</accession>
<evidence type="ECO:0000259" key="1">
    <source>
        <dbReference type="Pfam" id="PF04149"/>
    </source>
</evidence>
<sequence>MTVENGWNNWRKSSYSGGHGGECVEVADQGGDVAIRDTKHRQHGHLSFQSTEWTNLLNTLQR</sequence>
<dbReference type="InterPro" id="IPR007278">
    <property type="entry name" value="DUF397"/>
</dbReference>
<evidence type="ECO:0000313" key="3">
    <source>
        <dbReference type="Proteomes" id="UP001055940"/>
    </source>
</evidence>
<dbReference type="RefSeq" id="WP_254418821.1">
    <property type="nucleotide sequence ID" value="NZ_BAAAJB010000072.1"/>
</dbReference>
<proteinExistence type="predicted"/>
<name>A0ABY5D9I1_9ACTN</name>
<dbReference type="Proteomes" id="UP001055940">
    <property type="component" value="Chromosome"/>
</dbReference>
<dbReference type="Pfam" id="PF04149">
    <property type="entry name" value="DUF397"/>
    <property type="match status" value="1"/>
</dbReference>
<protein>
    <submittedName>
        <fullName evidence="2">DUF397 domain-containing protein</fullName>
    </submittedName>
</protein>
<keyword evidence="3" id="KW-1185">Reference proteome</keyword>
<dbReference type="EMBL" id="CP099837">
    <property type="protein sequence ID" value="USY19625.1"/>
    <property type="molecule type" value="Genomic_DNA"/>
</dbReference>
<reference evidence="2" key="1">
    <citation type="submission" date="2022-06" db="EMBL/GenBank/DDBJ databases">
        <authorList>
            <person name="Ping M."/>
        </authorList>
    </citation>
    <scope>NUCLEOTIDE SEQUENCE</scope>
    <source>
        <strain evidence="2">JCM11759T</strain>
    </source>
</reference>
<organism evidence="2 3">
    <name type="scientific">Nocardiopsis exhalans</name>
    <dbReference type="NCBI Taxonomy" id="163604"/>
    <lineage>
        <taxon>Bacteria</taxon>
        <taxon>Bacillati</taxon>
        <taxon>Actinomycetota</taxon>
        <taxon>Actinomycetes</taxon>
        <taxon>Streptosporangiales</taxon>
        <taxon>Nocardiopsidaceae</taxon>
        <taxon>Nocardiopsis</taxon>
    </lineage>
</organism>
<evidence type="ECO:0000313" key="2">
    <source>
        <dbReference type="EMBL" id="USY19625.1"/>
    </source>
</evidence>
<gene>
    <name evidence="2" type="ORF">NE857_31045</name>
</gene>